<organism evidence="1 2">
    <name type="scientific">Reticulomyxa filosa</name>
    <dbReference type="NCBI Taxonomy" id="46433"/>
    <lineage>
        <taxon>Eukaryota</taxon>
        <taxon>Sar</taxon>
        <taxon>Rhizaria</taxon>
        <taxon>Retaria</taxon>
        <taxon>Foraminifera</taxon>
        <taxon>Monothalamids</taxon>
        <taxon>Reticulomyxidae</taxon>
        <taxon>Reticulomyxa</taxon>
    </lineage>
</organism>
<keyword evidence="2" id="KW-1185">Reference proteome</keyword>
<name>X6MLZ7_RETFI</name>
<reference evidence="1 2" key="1">
    <citation type="journal article" date="2013" name="Curr. Biol.">
        <title>The Genome of the Foraminiferan Reticulomyxa filosa.</title>
        <authorList>
            <person name="Glockner G."/>
            <person name="Hulsmann N."/>
            <person name="Schleicher M."/>
            <person name="Noegel A.A."/>
            <person name="Eichinger L."/>
            <person name="Gallinger C."/>
            <person name="Pawlowski J."/>
            <person name="Sierra R."/>
            <person name="Euteneuer U."/>
            <person name="Pillet L."/>
            <person name="Moustafa A."/>
            <person name="Platzer M."/>
            <person name="Groth M."/>
            <person name="Szafranski K."/>
            <person name="Schliwa M."/>
        </authorList>
    </citation>
    <scope>NUCLEOTIDE SEQUENCE [LARGE SCALE GENOMIC DNA]</scope>
</reference>
<evidence type="ECO:0000313" key="1">
    <source>
        <dbReference type="EMBL" id="ETO14452.1"/>
    </source>
</evidence>
<sequence>MKEKERKERRRKEKNQNRLTELGIYRLFKEIMKMAMKHINNIQISTLLSLKLSIYTICPNIFHIHLRLCYYGSSVDTPKIKVVRFLQLTAKELLLLSSKKGWIGLYYFNLFEVKKHILFLFFFLNNLN</sequence>
<evidence type="ECO:0000313" key="2">
    <source>
        <dbReference type="Proteomes" id="UP000023152"/>
    </source>
</evidence>
<dbReference type="EMBL" id="ASPP01020024">
    <property type="protein sequence ID" value="ETO14452.1"/>
    <property type="molecule type" value="Genomic_DNA"/>
</dbReference>
<accession>X6MLZ7</accession>
<protein>
    <submittedName>
        <fullName evidence="1">Uncharacterized protein</fullName>
    </submittedName>
</protein>
<dbReference type="Proteomes" id="UP000023152">
    <property type="component" value="Unassembled WGS sequence"/>
</dbReference>
<proteinExistence type="predicted"/>
<dbReference type="AlphaFoldDB" id="X6MLZ7"/>
<gene>
    <name evidence="1" type="ORF">RFI_22917</name>
</gene>
<comment type="caution">
    <text evidence="1">The sequence shown here is derived from an EMBL/GenBank/DDBJ whole genome shotgun (WGS) entry which is preliminary data.</text>
</comment>